<keyword evidence="2" id="KW-1185">Reference proteome</keyword>
<dbReference type="EMBL" id="JAMZMK010006155">
    <property type="protein sequence ID" value="KAI7750433.1"/>
    <property type="molecule type" value="Genomic_DNA"/>
</dbReference>
<feature type="non-terminal residue" evidence="1">
    <location>
        <position position="1"/>
    </location>
</feature>
<gene>
    <name evidence="1" type="ORF">M8C21_033757</name>
</gene>
<evidence type="ECO:0000313" key="2">
    <source>
        <dbReference type="Proteomes" id="UP001206925"/>
    </source>
</evidence>
<evidence type="ECO:0000313" key="1">
    <source>
        <dbReference type="EMBL" id="KAI7750433.1"/>
    </source>
</evidence>
<dbReference type="AlphaFoldDB" id="A0AAD5GSG9"/>
<dbReference type="Proteomes" id="UP001206925">
    <property type="component" value="Unassembled WGS sequence"/>
</dbReference>
<sequence>WGLQWWCDRRAVWWIRMNDNRGGKQSGTTEFCHFGTNVASSVMQIEWHIRLALAIDVVTKQ</sequence>
<proteinExistence type="predicted"/>
<protein>
    <submittedName>
        <fullName evidence="1">Uncharacterized protein</fullName>
    </submittedName>
</protein>
<reference evidence="1" key="1">
    <citation type="submission" date="2022-06" db="EMBL/GenBank/DDBJ databases">
        <title>Uncovering the hologenomic basis of an extraordinary plant invasion.</title>
        <authorList>
            <person name="Bieker V.C."/>
            <person name="Martin M.D."/>
            <person name="Gilbert T."/>
            <person name="Hodgins K."/>
            <person name="Battlay P."/>
            <person name="Petersen B."/>
            <person name="Wilson J."/>
        </authorList>
    </citation>
    <scope>NUCLEOTIDE SEQUENCE</scope>
    <source>
        <strain evidence="1">AA19_3_7</strain>
        <tissue evidence="1">Leaf</tissue>
    </source>
</reference>
<feature type="non-terminal residue" evidence="1">
    <location>
        <position position="61"/>
    </location>
</feature>
<comment type="caution">
    <text evidence="1">The sequence shown here is derived from an EMBL/GenBank/DDBJ whole genome shotgun (WGS) entry which is preliminary data.</text>
</comment>
<name>A0AAD5GSG9_AMBAR</name>
<organism evidence="1 2">
    <name type="scientific">Ambrosia artemisiifolia</name>
    <name type="common">Common ragweed</name>
    <dbReference type="NCBI Taxonomy" id="4212"/>
    <lineage>
        <taxon>Eukaryota</taxon>
        <taxon>Viridiplantae</taxon>
        <taxon>Streptophyta</taxon>
        <taxon>Embryophyta</taxon>
        <taxon>Tracheophyta</taxon>
        <taxon>Spermatophyta</taxon>
        <taxon>Magnoliopsida</taxon>
        <taxon>eudicotyledons</taxon>
        <taxon>Gunneridae</taxon>
        <taxon>Pentapetalae</taxon>
        <taxon>asterids</taxon>
        <taxon>campanulids</taxon>
        <taxon>Asterales</taxon>
        <taxon>Asteraceae</taxon>
        <taxon>Asteroideae</taxon>
        <taxon>Heliantheae alliance</taxon>
        <taxon>Heliantheae</taxon>
        <taxon>Ambrosia</taxon>
    </lineage>
</organism>
<accession>A0AAD5GSG9</accession>